<reference evidence="2" key="1">
    <citation type="submission" date="2020-02" db="EMBL/GenBank/DDBJ databases">
        <authorList>
            <person name="Meier V. D."/>
        </authorList>
    </citation>
    <scope>NUCLEOTIDE SEQUENCE</scope>
    <source>
        <strain evidence="2">AVDCRST_MAG02</strain>
    </source>
</reference>
<feature type="compositionally biased region" description="Gly residues" evidence="1">
    <location>
        <begin position="258"/>
        <end position="271"/>
    </location>
</feature>
<organism evidence="2">
    <name type="scientific">uncultured Rubrobacteraceae bacterium</name>
    <dbReference type="NCBI Taxonomy" id="349277"/>
    <lineage>
        <taxon>Bacteria</taxon>
        <taxon>Bacillati</taxon>
        <taxon>Actinomycetota</taxon>
        <taxon>Rubrobacteria</taxon>
        <taxon>Rubrobacterales</taxon>
        <taxon>Rubrobacteraceae</taxon>
        <taxon>environmental samples</taxon>
    </lineage>
</organism>
<feature type="region of interest" description="Disordered" evidence="1">
    <location>
        <begin position="228"/>
        <end position="304"/>
    </location>
</feature>
<sequence length="304" mass="33402">EQRTPGSPRRDVAARILGHRRRGRGRGGCGPVGPARPGRNGRARSGRLLRPRAGARPQRLRARTPPLRRARPRIQERRGRRVAGGRGAPRRPRTAARPTGSDPRVPLPGAATPDRRGEPRCGIPGRPRLLHAARRPQIRSRSHLPGLARPATALRSDAHYLPFQRRTRRRRHGLRLRQPPPRADAAAAGSPRRLRRPALRPRGRHGPGIHAAHQRQLDEELYVAGDRPHARGGAREAAQYRVDGARERPARPLLGYAGVAGGSRGRLGGTAHGPSRLRQHRPPARAGGVPAEKRPPPHRTPRVV</sequence>
<proteinExistence type="predicted"/>
<dbReference type="EMBL" id="CADCVH010000051">
    <property type="protein sequence ID" value="CAA9455851.1"/>
    <property type="molecule type" value="Genomic_DNA"/>
</dbReference>
<feature type="compositionally biased region" description="Basic residues" evidence="1">
    <location>
        <begin position="39"/>
        <end position="50"/>
    </location>
</feature>
<accession>A0A6J4QWW0</accession>
<gene>
    <name evidence="2" type="ORF">AVDCRST_MAG02-1613</name>
</gene>
<feature type="compositionally biased region" description="Basic residues" evidence="1">
    <location>
        <begin position="58"/>
        <end position="94"/>
    </location>
</feature>
<name>A0A6J4QWW0_9ACTN</name>
<evidence type="ECO:0000313" key="2">
    <source>
        <dbReference type="EMBL" id="CAA9455851.1"/>
    </source>
</evidence>
<feature type="compositionally biased region" description="Basic residues" evidence="1">
    <location>
        <begin position="165"/>
        <end position="175"/>
    </location>
</feature>
<feature type="non-terminal residue" evidence="2">
    <location>
        <position position="304"/>
    </location>
</feature>
<dbReference type="AlphaFoldDB" id="A0A6J4QWW0"/>
<feature type="region of interest" description="Disordered" evidence="1">
    <location>
        <begin position="164"/>
        <end position="215"/>
    </location>
</feature>
<protein>
    <submittedName>
        <fullName evidence="2">Putative secreted protein</fullName>
    </submittedName>
</protein>
<evidence type="ECO:0000256" key="1">
    <source>
        <dbReference type="SAM" id="MobiDB-lite"/>
    </source>
</evidence>
<feature type="region of interest" description="Disordered" evidence="1">
    <location>
        <begin position="1"/>
        <end position="127"/>
    </location>
</feature>
<feature type="non-terminal residue" evidence="2">
    <location>
        <position position="1"/>
    </location>
</feature>
<feature type="compositionally biased region" description="Basic and acidic residues" evidence="1">
    <location>
        <begin position="1"/>
        <end position="13"/>
    </location>
</feature>
<feature type="compositionally biased region" description="Basic residues" evidence="1">
    <location>
        <begin position="192"/>
        <end position="207"/>
    </location>
</feature>